<keyword evidence="3" id="KW-0677">Repeat</keyword>
<dbReference type="AlphaFoldDB" id="A0A212F4E1"/>
<name>A0A212F4E1_DANPL</name>
<keyword evidence="4" id="KW-1015">Disulfide bond</keyword>
<dbReference type="Pfam" id="PF01607">
    <property type="entry name" value="CBM_14"/>
    <property type="match status" value="3"/>
</dbReference>
<organism evidence="6 7">
    <name type="scientific">Danaus plexippus plexippus</name>
    <dbReference type="NCBI Taxonomy" id="278856"/>
    <lineage>
        <taxon>Eukaryota</taxon>
        <taxon>Metazoa</taxon>
        <taxon>Ecdysozoa</taxon>
        <taxon>Arthropoda</taxon>
        <taxon>Hexapoda</taxon>
        <taxon>Insecta</taxon>
        <taxon>Pterygota</taxon>
        <taxon>Neoptera</taxon>
        <taxon>Endopterygota</taxon>
        <taxon>Lepidoptera</taxon>
        <taxon>Glossata</taxon>
        <taxon>Ditrysia</taxon>
        <taxon>Papilionoidea</taxon>
        <taxon>Nymphalidae</taxon>
        <taxon>Danainae</taxon>
        <taxon>Danaini</taxon>
        <taxon>Danaina</taxon>
        <taxon>Danaus</taxon>
        <taxon>Danaus</taxon>
    </lineage>
</organism>
<protein>
    <submittedName>
        <fullName evidence="6">Chondroitin proteoglycan-2</fullName>
    </submittedName>
</protein>
<dbReference type="Gene3D" id="2.170.140.10">
    <property type="entry name" value="Chitin binding domain"/>
    <property type="match status" value="3"/>
</dbReference>
<accession>A0A212F4E1</accession>
<dbReference type="GO" id="GO:0005576">
    <property type="term" value="C:extracellular region"/>
    <property type="evidence" value="ECO:0007669"/>
    <property type="project" value="InterPro"/>
</dbReference>
<evidence type="ECO:0000256" key="5">
    <source>
        <dbReference type="ARBA" id="ARBA00023180"/>
    </source>
</evidence>
<dbReference type="KEGG" id="dpl:KGM_204378"/>
<dbReference type="InterPro" id="IPR036508">
    <property type="entry name" value="Chitin-bd_dom_sf"/>
</dbReference>
<dbReference type="Proteomes" id="UP000007151">
    <property type="component" value="Unassembled WGS sequence"/>
</dbReference>
<dbReference type="EMBL" id="AGBW02010386">
    <property type="protein sequence ID" value="OWR48594.1"/>
    <property type="molecule type" value="Genomic_DNA"/>
</dbReference>
<keyword evidence="1" id="KW-0147">Chitin-binding</keyword>
<dbReference type="STRING" id="278856.A0A212F4E1"/>
<keyword evidence="7" id="KW-1185">Reference proteome</keyword>
<dbReference type="SUPFAM" id="SSF57625">
    <property type="entry name" value="Invertebrate chitin-binding proteins"/>
    <property type="match status" value="3"/>
</dbReference>
<dbReference type="FunCoup" id="A0A212F4E1">
    <property type="interactions" value="19"/>
</dbReference>
<dbReference type="PANTHER" id="PTHR23301:SF98">
    <property type="entry name" value="CHITIN-BINDING TYPE-2 DOMAIN-CONTAINING PROTEIN-RELATED"/>
    <property type="match status" value="1"/>
</dbReference>
<evidence type="ECO:0000256" key="2">
    <source>
        <dbReference type="ARBA" id="ARBA00022729"/>
    </source>
</evidence>
<dbReference type="GO" id="GO:0008061">
    <property type="term" value="F:chitin binding"/>
    <property type="evidence" value="ECO:0007669"/>
    <property type="project" value="UniProtKB-KW"/>
</dbReference>
<evidence type="ECO:0000256" key="4">
    <source>
        <dbReference type="ARBA" id="ARBA00023157"/>
    </source>
</evidence>
<keyword evidence="2" id="KW-0732">Signal</keyword>
<keyword evidence="5" id="KW-0325">Glycoprotein</keyword>
<dbReference type="InterPro" id="IPR051940">
    <property type="entry name" value="Chitin_bind-dev_reg"/>
</dbReference>
<proteinExistence type="predicted"/>
<gene>
    <name evidence="6" type="ORF">KGM_204378</name>
</gene>
<dbReference type="eggNOG" id="ENOG502RXZX">
    <property type="taxonomic scope" value="Eukaryota"/>
</dbReference>
<evidence type="ECO:0000256" key="3">
    <source>
        <dbReference type="ARBA" id="ARBA00022737"/>
    </source>
</evidence>
<dbReference type="SMART" id="SM00494">
    <property type="entry name" value="ChtBD2"/>
    <property type="match status" value="3"/>
</dbReference>
<dbReference type="InterPro" id="IPR002557">
    <property type="entry name" value="Chitin-bd_dom"/>
</dbReference>
<comment type="caution">
    <text evidence="6">The sequence shown here is derived from an EMBL/GenBank/DDBJ whole genome shotgun (WGS) entry which is preliminary data.</text>
</comment>
<dbReference type="PROSITE" id="PS50940">
    <property type="entry name" value="CHIT_BIND_II"/>
    <property type="match status" value="3"/>
</dbReference>
<reference evidence="6 7" key="1">
    <citation type="journal article" date="2011" name="Cell">
        <title>The monarch butterfly genome yields insights into long-distance migration.</title>
        <authorList>
            <person name="Zhan S."/>
            <person name="Merlin C."/>
            <person name="Boore J.L."/>
            <person name="Reppert S.M."/>
        </authorList>
    </citation>
    <scope>NUCLEOTIDE SEQUENCE [LARGE SCALE GENOMIC DNA]</scope>
    <source>
        <strain evidence="6">F-2</strain>
    </source>
</reference>
<sequence length="322" mass="35981">MRGLIILVTLCGVVFGRAQISGEEKNVREELNPVEIIDDSQFTKENEATTEALVFERRAKYRALPDQYNEESSPVAVSKTCREKNERYSIPGSCDRYIECLNGTAEEKTCPDGLRYNPNVNFNVYPCQYPIDVPCLERSAGLQPPQPTEDCPHQFGYFKIGDAKNCSGFRNCVNGVAYDFTCPDGLAFSSESYRCEWPDESKDCDAEAFLGFRCPPVPESRELGAPAGFRFYRSPSNCQNYFLCINGKPRRLSCGGYSAFDESSESCISAVDIPECPAELRARAAQIIEDEKLRSTAEAAFAKLRYVQSEDVKESTTVSYDA</sequence>
<evidence type="ECO:0000313" key="6">
    <source>
        <dbReference type="EMBL" id="OWR48594.1"/>
    </source>
</evidence>
<evidence type="ECO:0000313" key="7">
    <source>
        <dbReference type="Proteomes" id="UP000007151"/>
    </source>
</evidence>
<dbReference type="OrthoDB" id="9991479at2759"/>
<dbReference type="PANTHER" id="PTHR23301">
    <property type="entry name" value="CHITIN BINDING PERITROPHIN-A"/>
    <property type="match status" value="1"/>
</dbReference>
<evidence type="ECO:0000256" key="1">
    <source>
        <dbReference type="ARBA" id="ARBA00022669"/>
    </source>
</evidence>